<dbReference type="InterPro" id="IPR016461">
    <property type="entry name" value="COMT-like"/>
</dbReference>
<protein>
    <submittedName>
        <fullName evidence="7">O-methyltransferase</fullName>
    </submittedName>
</protein>
<dbReference type="Gene3D" id="1.10.287.1350">
    <property type="match status" value="1"/>
</dbReference>
<dbReference type="Pfam" id="PF00891">
    <property type="entry name" value="Methyltransf_2"/>
    <property type="match status" value="1"/>
</dbReference>
<dbReference type="InterPro" id="IPR036390">
    <property type="entry name" value="WH_DNA-bd_sf"/>
</dbReference>
<gene>
    <name evidence="7" type="ORF">SAMN04489727_6977</name>
</gene>
<evidence type="ECO:0000313" key="8">
    <source>
        <dbReference type="Proteomes" id="UP000199622"/>
    </source>
</evidence>
<dbReference type="InterPro" id="IPR012967">
    <property type="entry name" value="COMT_dimerisation"/>
</dbReference>
<dbReference type="GO" id="GO:0046983">
    <property type="term" value="F:protein dimerization activity"/>
    <property type="evidence" value="ECO:0007669"/>
    <property type="project" value="InterPro"/>
</dbReference>
<evidence type="ECO:0000256" key="1">
    <source>
        <dbReference type="ARBA" id="ARBA00022603"/>
    </source>
</evidence>
<feature type="domain" description="O-methyltransferase dimerisation" evidence="6">
    <location>
        <begin position="6"/>
        <end position="74"/>
    </location>
</feature>
<keyword evidence="8" id="KW-1185">Reference proteome</keyword>
<dbReference type="PIRSF" id="PIRSF005739">
    <property type="entry name" value="O-mtase"/>
    <property type="match status" value="1"/>
</dbReference>
<dbReference type="Proteomes" id="UP000199622">
    <property type="component" value="Unassembled WGS sequence"/>
</dbReference>
<dbReference type="InterPro" id="IPR036388">
    <property type="entry name" value="WH-like_DNA-bd_sf"/>
</dbReference>
<keyword evidence="1 7" id="KW-0489">Methyltransferase</keyword>
<proteinExistence type="predicted"/>
<dbReference type="AlphaFoldDB" id="A0A1H4YX22"/>
<feature type="active site" description="Proton acceptor" evidence="4">
    <location>
        <position position="237"/>
    </location>
</feature>
<feature type="domain" description="O-methyltransferase C-terminal" evidence="5">
    <location>
        <begin position="103"/>
        <end position="302"/>
    </location>
</feature>
<sequence>MSLADLATPMAIRVAATLGLADHAGAEGATADRLASLTGTSAAALSRLLDHLVTAEVFVLDAESGRYRPTDLGAQLREDAPEGVRPLLDITCAGGRADLAFVDLLEVMTSGEPAYPRRYGRDFWADLDAEPKLRTSFDAQMNWRFRAHAPLIARNFDWSRFPEILDVGGGDGPLLVEILRAHPGVRGRILDLPPTAAAAAGRLRAAGFADRAGAVPGSFFDPLPRGADAYLLSDILHDWDDEHARRILVRCREAAAPEASVVLIEPVRGYGASTAIDLFMLMCFGSKERTVEELTELATGCGLVFRGAAPVSDGRWALEFTVAPPACAATSARPPRA</sequence>
<dbReference type="InterPro" id="IPR001077">
    <property type="entry name" value="COMT_C"/>
</dbReference>
<name>A0A1H4YX22_9PSEU</name>
<dbReference type="SUPFAM" id="SSF53335">
    <property type="entry name" value="S-adenosyl-L-methionine-dependent methyltransferases"/>
    <property type="match status" value="1"/>
</dbReference>
<reference evidence="8" key="1">
    <citation type="submission" date="2016-10" db="EMBL/GenBank/DDBJ databases">
        <authorList>
            <person name="Varghese N."/>
            <person name="Submissions S."/>
        </authorList>
    </citation>
    <scope>NUCLEOTIDE SEQUENCE [LARGE SCALE GENOMIC DNA]</scope>
    <source>
        <strain evidence="8">DSM 44544</strain>
    </source>
</reference>
<dbReference type="InterPro" id="IPR029063">
    <property type="entry name" value="SAM-dependent_MTases_sf"/>
</dbReference>
<evidence type="ECO:0000259" key="5">
    <source>
        <dbReference type="Pfam" id="PF00891"/>
    </source>
</evidence>
<dbReference type="Gene3D" id="1.10.10.10">
    <property type="entry name" value="Winged helix-like DNA-binding domain superfamily/Winged helix DNA-binding domain"/>
    <property type="match status" value="1"/>
</dbReference>
<dbReference type="SUPFAM" id="SSF46785">
    <property type="entry name" value="Winged helix' DNA-binding domain"/>
    <property type="match status" value="1"/>
</dbReference>
<keyword evidence="3" id="KW-0949">S-adenosyl-L-methionine</keyword>
<evidence type="ECO:0000256" key="3">
    <source>
        <dbReference type="ARBA" id="ARBA00022691"/>
    </source>
</evidence>
<dbReference type="STRING" id="208445.SAMN04489727_6977"/>
<dbReference type="PANTHER" id="PTHR43712">
    <property type="entry name" value="PUTATIVE (AFU_ORTHOLOGUE AFUA_4G14580)-RELATED"/>
    <property type="match status" value="1"/>
</dbReference>
<keyword evidence="2 7" id="KW-0808">Transferase</keyword>
<dbReference type="Gene3D" id="3.40.50.150">
    <property type="entry name" value="Vaccinia Virus protein VP39"/>
    <property type="match status" value="1"/>
</dbReference>
<evidence type="ECO:0000256" key="2">
    <source>
        <dbReference type="ARBA" id="ARBA00022679"/>
    </source>
</evidence>
<dbReference type="PROSITE" id="PS51683">
    <property type="entry name" value="SAM_OMT_II"/>
    <property type="match status" value="1"/>
</dbReference>
<organism evidence="7 8">
    <name type="scientific">Amycolatopsis tolypomycina</name>
    <dbReference type="NCBI Taxonomy" id="208445"/>
    <lineage>
        <taxon>Bacteria</taxon>
        <taxon>Bacillati</taxon>
        <taxon>Actinomycetota</taxon>
        <taxon>Actinomycetes</taxon>
        <taxon>Pseudonocardiales</taxon>
        <taxon>Pseudonocardiaceae</taxon>
        <taxon>Amycolatopsis</taxon>
    </lineage>
</organism>
<evidence type="ECO:0000313" key="7">
    <source>
        <dbReference type="EMBL" id="SED22696.1"/>
    </source>
</evidence>
<dbReference type="EMBL" id="FNSO01000004">
    <property type="protein sequence ID" value="SED22696.1"/>
    <property type="molecule type" value="Genomic_DNA"/>
</dbReference>
<accession>A0A1H4YX22</accession>
<evidence type="ECO:0000259" key="6">
    <source>
        <dbReference type="Pfam" id="PF08100"/>
    </source>
</evidence>
<dbReference type="GO" id="GO:0008171">
    <property type="term" value="F:O-methyltransferase activity"/>
    <property type="evidence" value="ECO:0007669"/>
    <property type="project" value="InterPro"/>
</dbReference>
<dbReference type="PANTHER" id="PTHR43712:SF2">
    <property type="entry name" value="O-METHYLTRANSFERASE CICE"/>
    <property type="match status" value="1"/>
</dbReference>
<dbReference type="Pfam" id="PF08100">
    <property type="entry name" value="Dimerisation"/>
    <property type="match status" value="1"/>
</dbReference>
<dbReference type="GO" id="GO:0032259">
    <property type="term" value="P:methylation"/>
    <property type="evidence" value="ECO:0007669"/>
    <property type="project" value="UniProtKB-KW"/>
</dbReference>
<evidence type="ECO:0000256" key="4">
    <source>
        <dbReference type="PIRSR" id="PIRSR005739-1"/>
    </source>
</evidence>